<dbReference type="GO" id="GO:0004497">
    <property type="term" value="F:monooxygenase activity"/>
    <property type="evidence" value="ECO:0007669"/>
    <property type="project" value="InterPro"/>
</dbReference>
<evidence type="ECO:0000313" key="8">
    <source>
        <dbReference type="EMBL" id="OCK81414.1"/>
    </source>
</evidence>
<reference evidence="8 9" key="1">
    <citation type="journal article" date="2016" name="Nat. Commun.">
        <title>Ectomycorrhizal ecology is imprinted in the genome of the dominant symbiotic fungus Cenococcum geophilum.</title>
        <authorList>
            <consortium name="DOE Joint Genome Institute"/>
            <person name="Peter M."/>
            <person name="Kohler A."/>
            <person name="Ohm R.A."/>
            <person name="Kuo A."/>
            <person name="Krutzmann J."/>
            <person name="Morin E."/>
            <person name="Arend M."/>
            <person name="Barry K.W."/>
            <person name="Binder M."/>
            <person name="Choi C."/>
            <person name="Clum A."/>
            <person name="Copeland A."/>
            <person name="Grisel N."/>
            <person name="Haridas S."/>
            <person name="Kipfer T."/>
            <person name="LaButti K."/>
            <person name="Lindquist E."/>
            <person name="Lipzen A."/>
            <person name="Maire R."/>
            <person name="Meier B."/>
            <person name="Mihaltcheva S."/>
            <person name="Molinier V."/>
            <person name="Murat C."/>
            <person name="Poggeler S."/>
            <person name="Quandt C.A."/>
            <person name="Sperisen C."/>
            <person name="Tritt A."/>
            <person name="Tisserant E."/>
            <person name="Crous P.W."/>
            <person name="Henrissat B."/>
            <person name="Nehls U."/>
            <person name="Egli S."/>
            <person name="Spatafora J.W."/>
            <person name="Grigoriev I.V."/>
            <person name="Martin F.M."/>
        </authorList>
    </citation>
    <scope>NUCLEOTIDE SEQUENCE [LARGE SCALE GENOMIC DNA]</scope>
    <source>
        <strain evidence="8 9">CBS 459.81</strain>
    </source>
</reference>
<proteinExistence type="inferred from homology"/>
<keyword evidence="3 6" id="KW-0479">Metal-binding</keyword>
<feature type="transmembrane region" description="Helical" evidence="7">
    <location>
        <begin position="20"/>
        <end position="39"/>
    </location>
</feature>
<evidence type="ECO:0000256" key="1">
    <source>
        <dbReference type="ARBA" id="ARBA00001971"/>
    </source>
</evidence>
<organism evidence="8 9">
    <name type="scientific">Lepidopterella palustris CBS 459.81</name>
    <dbReference type="NCBI Taxonomy" id="1314670"/>
    <lineage>
        <taxon>Eukaryota</taxon>
        <taxon>Fungi</taxon>
        <taxon>Dikarya</taxon>
        <taxon>Ascomycota</taxon>
        <taxon>Pezizomycotina</taxon>
        <taxon>Dothideomycetes</taxon>
        <taxon>Pleosporomycetidae</taxon>
        <taxon>Mytilinidiales</taxon>
        <taxon>Argynnaceae</taxon>
        <taxon>Lepidopterella</taxon>
    </lineage>
</organism>
<dbReference type="PANTHER" id="PTHR46206">
    <property type="entry name" value="CYTOCHROME P450"/>
    <property type="match status" value="1"/>
</dbReference>
<dbReference type="Pfam" id="PF00067">
    <property type="entry name" value="p450"/>
    <property type="match status" value="1"/>
</dbReference>
<dbReference type="EMBL" id="KV744921">
    <property type="protein sequence ID" value="OCK81414.1"/>
    <property type="molecule type" value="Genomic_DNA"/>
</dbReference>
<dbReference type="InterPro" id="IPR036396">
    <property type="entry name" value="Cyt_P450_sf"/>
</dbReference>
<dbReference type="SUPFAM" id="SSF48264">
    <property type="entry name" value="Cytochrome P450"/>
    <property type="match status" value="1"/>
</dbReference>
<keyword evidence="9" id="KW-1185">Reference proteome</keyword>
<evidence type="ECO:0000256" key="7">
    <source>
        <dbReference type="SAM" id="Phobius"/>
    </source>
</evidence>
<dbReference type="CDD" id="cd11041">
    <property type="entry name" value="CYP503A1-like"/>
    <property type="match status" value="1"/>
</dbReference>
<dbReference type="InterPro" id="IPR001128">
    <property type="entry name" value="Cyt_P450"/>
</dbReference>
<dbReference type="PRINTS" id="PR00465">
    <property type="entry name" value="EP450IV"/>
</dbReference>
<evidence type="ECO:0000256" key="4">
    <source>
        <dbReference type="ARBA" id="ARBA00023002"/>
    </source>
</evidence>
<name>A0A8E2ECT8_9PEZI</name>
<keyword evidence="4" id="KW-0560">Oxidoreductase</keyword>
<keyword evidence="6" id="KW-0349">Heme</keyword>
<evidence type="ECO:0000256" key="5">
    <source>
        <dbReference type="ARBA" id="ARBA00023004"/>
    </source>
</evidence>
<dbReference type="GO" id="GO:0016705">
    <property type="term" value="F:oxidoreductase activity, acting on paired donors, with incorporation or reduction of molecular oxygen"/>
    <property type="evidence" value="ECO:0007669"/>
    <property type="project" value="InterPro"/>
</dbReference>
<accession>A0A8E2ECT8</accession>
<evidence type="ECO:0000256" key="3">
    <source>
        <dbReference type="ARBA" id="ARBA00022723"/>
    </source>
</evidence>
<dbReference type="GO" id="GO:0020037">
    <property type="term" value="F:heme binding"/>
    <property type="evidence" value="ECO:0007669"/>
    <property type="project" value="InterPro"/>
</dbReference>
<evidence type="ECO:0000313" key="9">
    <source>
        <dbReference type="Proteomes" id="UP000250266"/>
    </source>
</evidence>
<dbReference type="GO" id="GO:0005506">
    <property type="term" value="F:iron ion binding"/>
    <property type="evidence" value="ECO:0007669"/>
    <property type="project" value="InterPro"/>
</dbReference>
<dbReference type="AlphaFoldDB" id="A0A8E2ECT8"/>
<sequence length="515" mass="58789">MDSYAFYILDRYVLPLAQDSLPLCIAIATIAVVLLVSVFSKSERDKVPTVGFYGRLVPDFFSRLRFNSSAPTVIYAGYKKYKDLPYRILKPDGDLIVIPSKYCEELRALPDTKLNALEATFKNHVGNYTSILKDSHLHTDTILRRLTPGLPRVVPRIVDELRYAFEVDFPNCENEWVAIRPYDVILRLIARAGSRVFIGIPVCRDEAWIDSSISFTSNIFETMALLRPFPGFMQPFVAKFLPSTRRLDKQLKSIKEDLLVPIINKRRAVEQSGDPDYEKPDDFLQWMMDLAENATDAEAGNLAHRLLGILSMAVVHTSAMASVHVLFDLITMPEYLEPLRAEIREKLPHGPDEATQRGLQNMILLDSFLRESQRFNPPAHLSFHRIVKEPMELSGGLKLAKWTHICMPSGPISMDNSIVPFAETFDGFRWFREGNATSAFVNTSPTNLHFGIGKFACPGRFFGSYMIKTILSRLLQEYDFKFEDTRRRRPKNILIGDKIVPDVFAKVLFKKRLSR</sequence>
<feature type="binding site" description="axial binding residue" evidence="6">
    <location>
        <position position="457"/>
    </location>
    <ligand>
        <name>heme</name>
        <dbReference type="ChEBI" id="CHEBI:30413"/>
    </ligand>
    <ligandPart>
        <name>Fe</name>
        <dbReference type="ChEBI" id="CHEBI:18248"/>
    </ligandPart>
</feature>
<evidence type="ECO:0000256" key="2">
    <source>
        <dbReference type="ARBA" id="ARBA00010617"/>
    </source>
</evidence>
<evidence type="ECO:0000256" key="6">
    <source>
        <dbReference type="PIRSR" id="PIRSR602403-1"/>
    </source>
</evidence>
<dbReference type="OrthoDB" id="1844152at2759"/>
<comment type="cofactor">
    <cofactor evidence="1 6">
        <name>heme</name>
        <dbReference type="ChEBI" id="CHEBI:30413"/>
    </cofactor>
</comment>
<gene>
    <name evidence="8" type="ORF">K432DRAFT_424956</name>
</gene>
<keyword evidence="5 6" id="KW-0408">Iron</keyword>
<keyword evidence="7" id="KW-0812">Transmembrane</keyword>
<keyword evidence="7" id="KW-1133">Transmembrane helix</keyword>
<dbReference type="Gene3D" id="1.10.630.10">
    <property type="entry name" value="Cytochrome P450"/>
    <property type="match status" value="1"/>
</dbReference>
<dbReference type="PANTHER" id="PTHR46206:SF7">
    <property type="entry name" value="P450, PUTATIVE (EUROFUNG)-RELATED"/>
    <property type="match status" value="1"/>
</dbReference>
<dbReference type="Proteomes" id="UP000250266">
    <property type="component" value="Unassembled WGS sequence"/>
</dbReference>
<dbReference type="InterPro" id="IPR002403">
    <property type="entry name" value="Cyt_P450_E_grp-IV"/>
</dbReference>
<keyword evidence="7" id="KW-0472">Membrane</keyword>
<protein>
    <submittedName>
        <fullName evidence="8">Cytochrome P450</fullName>
    </submittedName>
</protein>
<comment type="similarity">
    <text evidence="2">Belongs to the cytochrome P450 family.</text>
</comment>